<sequence>MKTDAPMRSANLAFATLLATPLAAAFSIPSILERSTAGAERIEKRADGRTTVPAPLSIAAAQNWDGNDGPWSSFPLQIGTQPQTVRAMIGTSATSVFTIAADGCPSYYPSNCETSRGGFFDVGDSSTWVPNSIYNVGIEQNLGLDTTGTTGFDKVVIGWPGAVQATADHNVVFNLDSPNFWLGIFGLNPRPTNFTTDASITEFNNGQTTFIQSLVNNRSIPSLSWAYTAGNQYRLDGNNLGSLTLGGYDESRYSATENLTLPFGSDQSRDLLVNLRAITTDAGSPSNLLPDGNIQIFLDSSVAQLWLPESACDAFEEAFGLTYDENFNFYLVNDTLHESLVSTNANVTFTLASAASGGETMDIVFPYGAFDLTLEFPNIMNPNTSNYFPLKRANSSAQYTLGRTFFQEAYVIADYDRSNFTVAPCEWDASRMASQNIKSILRANETGSDGGDSGSSNTGAIAGGVVGGVVGIIAIAGLVLFLIRRKKKTERQRLAELDNTSNGAAAGGAATTSSPHGDREAKTSSSSGESRPIISAPIGGELGGSEIHELTAPHKIHPQEMDSPYRVDDPNKHGYFEMESTNTEFFAPSKGVPAEMRGETPIYEMAGSDVSEMPAPRVNLSDRKK</sequence>
<keyword evidence="4" id="KW-0732">Signal</keyword>
<name>A0A9Q9AD26_9PEZI</name>
<dbReference type="InterPro" id="IPR033121">
    <property type="entry name" value="PEPTIDASE_A1"/>
</dbReference>
<accession>A0A9Q9AD26</accession>
<feature type="transmembrane region" description="Helical" evidence="3">
    <location>
        <begin position="461"/>
        <end position="483"/>
    </location>
</feature>
<dbReference type="GO" id="GO:0006508">
    <property type="term" value="P:proteolysis"/>
    <property type="evidence" value="ECO:0007669"/>
    <property type="project" value="InterPro"/>
</dbReference>
<evidence type="ECO:0000259" key="5">
    <source>
        <dbReference type="PROSITE" id="PS51767"/>
    </source>
</evidence>
<dbReference type="EMBL" id="CP099418">
    <property type="protein sequence ID" value="USW46895.1"/>
    <property type="molecule type" value="Genomic_DNA"/>
</dbReference>
<keyword evidence="7" id="KW-1185">Reference proteome</keyword>
<feature type="signal peptide" evidence="4">
    <location>
        <begin position="1"/>
        <end position="25"/>
    </location>
</feature>
<comment type="similarity">
    <text evidence="1">Belongs to the peptidase A1 family.</text>
</comment>
<keyword evidence="3" id="KW-0812">Transmembrane</keyword>
<proteinExistence type="inferred from homology"/>
<evidence type="ECO:0000313" key="6">
    <source>
        <dbReference type="EMBL" id="USW46895.1"/>
    </source>
</evidence>
<dbReference type="PROSITE" id="PS51767">
    <property type="entry name" value="PEPTIDASE_A1"/>
    <property type="match status" value="1"/>
</dbReference>
<dbReference type="Gene3D" id="2.40.70.10">
    <property type="entry name" value="Acid Proteases"/>
    <property type="match status" value="2"/>
</dbReference>
<dbReference type="CDD" id="cd05471">
    <property type="entry name" value="pepsin_like"/>
    <property type="match status" value="1"/>
</dbReference>
<dbReference type="Proteomes" id="UP001056384">
    <property type="component" value="Chromosome 1"/>
</dbReference>
<dbReference type="InterPro" id="IPR021109">
    <property type="entry name" value="Peptidase_aspartic_dom_sf"/>
</dbReference>
<feature type="domain" description="Peptidase A1" evidence="5">
    <location>
        <begin position="72"/>
        <end position="423"/>
    </location>
</feature>
<dbReference type="GO" id="GO:0004190">
    <property type="term" value="F:aspartic-type endopeptidase activity"/>
    <property type="evidence" value="ECO:0007669"/>
    <property type="project" value="InterPro"/>
</dbReference>
<dbReference type="InterPro" id="IPR034164">
    <property type="entry name" value="Pepsin-like_dom"/>
</dbReference>
<dbReference type="AlphaFoldDB" id="A0A9Q9AD26"/>
<evidence type="ECO:0000256" key="2">
    <source>
        <dbReference type="SAM" id="MobiDB-lite"/>
    </source>
</evidence>
<evidence type="ECO:0000313" key="7">
    <source>
        <dbReference type="Proteomes" id="UP001056384"/>
    </source>
</evidence>
<keyword evidence="3" id="KW-1133">Transmembrane helix</keyword>
<feature type="compositionally biased region" description="Low complexity" evidence="2">
    <location>
        <begin position="499"/>
        <end position="514"/>
    </location>
</feature>
<dbReference type="GO" id="GO:0031505">
    <property type="term" value="P:fungal-type cell wall organization"/>
    <property type="evidence" value="ECO:0007669"/>
    <property type="project" value="TreeGrafter"/>
</dbReference>
<dbReference type="Pfam" id="PF00026">
    <property type="entry name" value="Asp"/>
    <property type="match status" value="1"/>
</dbReference>
<dbReference type="GO" id="GO:0005576">
    <property type="term" value="C:extracellular region"/>
    <property type="evidence" value="ECO:0007669"/>
    <property type="project" value="TreeGrafter"/>
</dbReference>
<protein>
    <submittedName>
        <fullName evidence="6">Aspartic peptidase A1 family, aspartic peptidase domain superfamily</fullName>
    </submittedName>
</protein>
<dbReference type="PRINTS" id="PR00792">
    <property type="entry name" value="PEPSIN"/>
</dbReference>
<dbReference type="GO" id="GO:0009277">
    <property type="term" value="C:fungal-type cell wall"/>
    <property type="evidence" value="ECO:0007669"/>
    <property type="project" value="TreeGrafter"/>
</dbReference>
<keyword evidence="3" id="KW-0472">Membrane</keyword>
<evidence type="ECO:0000256" key="3">
    <source>
        <dbReference type="SAM" id="Phobius"/>
    </source>
</evidence>
<reference evidence="6" key="1">
    <citation type="submission" date="2022-06" db="EMBL/GenBank/DDBJ databases">
        <title>Complete genome sequences of two strains of the flax pathogen Septoria linicola.</title>
        <authorList>
            <person name="Lapalu N."/>
            <person name="Simon A."/>
            <person name="Demenou B."/>
            <person name="Paumier D."/>
            <person name="Guillot M.-P."/>
            <person name="Gout L."/>
            <person name="Valade R."/>
        </authorList>
    </citation>
    <scope>NUCLEOTIDE SEQUENCE</scope>
    <source>
        <strain evidence="6">SE15195</strain>
    </source>
</reference>
<evidence type="ECO:0000256" key="1">
    <source>
        <dbReference type="ARBA" id="ARBA00007447"/>
    </source>
</evidence>
<dbReference type="InterPro" id="IPR001461">
    <property type="entry name" value="Aspartic_peptidase_A1"/>
</dbReference>
<feature type="chain" id="PRO_5040423737" evidence="4">
    <location>
        <begin position="26"/>
        <end position="625"/>
    </location>
</feature>
<feature type="compositionally biased region" description="Low complexity" evidence="2">
    <location>
        <begin position="524"/>
        <end position="535"/>
    </location>
</feature>
<dbReference type="OrthoDB" id="4074350at2759"/>
<organism evidence="6 7">
    <name type="scientific">Septoria linicola</name>
    <dbReference type="NCBI Taxonomy" id="215465"/>
    <lineage>
        <taxon>Eukaryota</taxon>
        <taxon>Fungi</taxon>
        <taxon>Dikarya</taxon>
        <taxon>Ascomycota</taxon>
        <taxon>Pezizomycotina</taxon>
        <taxon>Dothideomycetes</taxon>
        <taxon>Dothideomycetidae</taxon>
        <taxon>Mycosphaerellales</taxon>
        <taxon>Mycosphaerellaceae</taxon>
        <taxon>Septoria</taxon>
    </lineage>
</organism>
<dbReference type="PANTHER" id="PTHR47965:SF101">
    <property type="entry name" value="HYPOTHETICAL ASPARTYL PROTEASE (EUROFUNG)-RELATED"/>
    <property type="match status" value="1"/>
</dbReference>
<gene>
    <name evidence="6" type="ORF">Slin15195_G002140</name>
</gene>
<dbReference type="Gene3D" id="1.20.5.510">
    <property type="entry name" value="Single helix bin"/>
    <property type="match status" value="1"/>
</dbReference>
<dbReference type="PANTHER" id="PTHR47965">
    <property type="entry name" value="ASPARTYL PROTEASE-RELATED"/>
    <property type="match status" value="1"/>
</dbReference>
<feature type="region of interest" description="Disordered" evidence="2">
    <location>
        <begin position="495"/>
        <end position="545"/>
    </location>
</feature>
<dbReference type="SUPFAM" id="SSF50630">
    <property type="entry name" value="Acid proteases"/>
    <property type="match status" value="1"/>
</dbReference>
<evidence type="ECO:0000256" key="4">
    <source>
        <dbReference type="SAM" id="SignalP"/>
    </source>
</evidence>